<reference evidence="3" key="1">
    <citation type="journal article" date="2010" name="Genome Res.">
        <title>Population genomic sequencing of Coccidioides fungi reveals recent hybridization and transposon control.</title>
        <authorList>
            <person name="Neafsey D.E."/>
            <person name="Barker B.M."/>
            <person name="Sharpton T.J."/>
            <person name="Stajich J.E."/>
            <person name="Park D.J."/>
            <person name="Whiston E."/>
            <person name="Hung C.-Y."/>
            <person name="McMahan C."/>
            <person name="White J."/>
            <person name="Sykes S."/>
            <person name="Heiman D."/>
            <person name="Young S."/>
            <person name="Zeng Q."/>
            <person name="Abouelleil A."/>
            <person name="Aftuck L."/>
            <person name="Bessette D."/>
            <person name="Brown A."/>
            <person name="FitzGerald M."/>
            <person name="Lui A."/>
            <person name="Macdonald J.P."/>
            <person name="Priest M."/>
            <person name="Orbach M.J."/>
            <person name="Galgiani J.N."/>
            <person name="Kirkland T.N."/>
            <person name="Cole G.T."/>
            <person name="Birren B.W."/>
            <person name="Henn M.R."/>
            <person name="Taylor J.W."/>
            <person name="Rounsley S.D."/>
        </authorList>
    </citation>
    <scope>NUCLEOTIDE SEQUENCE [LARGE SCALE GENOMIC DNA]</scope>
    <source>
        <strain evidence="3">RMSCC 3703</strain>
    </source>
</reference>
<dbReference type="AlphaFoldDB" id="A0A0J8QLW2"/>
<dbReference type="Proteomes" id="UP000054559">
    <property type="component" value="Unassembled WGS sequence"/>
</dbReference>
<evidence type="ECO:0000313" key="3">
    <source>
        <dbReference type="Proteomes" id="UP000054559"/>
    </source>
</evidence>
<evidence type="ECO:0000256" key="1">
    <source>
        <dbReference type="SAM" id="MobiDB-lite"/>
    </source>
</evidence>
<protein>
    <submittedName>
        <fullName evidence="2">Uncharacterized protein</fullName>
    </submittedName>
</protein>
<dbReference type="EMBL" id="DS268130">
    <property type="protein sequence ID" value="KMU73441.1"/>
    <property type="molecule type" value="Genomic_DNA"/>
</dbReference>
<name>A0A0J8QLW2_COCIT</name>
<feature type="region of interest" description="Disordered" evidence="1">
    <location>
        <begin position="1"/>
        <end position="86"/>
    </location>
</feature>
<feature type="compositionally biased region" description="Polar residues" evidence="1">
    <location>
        <begin position="9"/>
        <end position="35"/>
    </location>
</feature>
<evidence type="ECO:0000313" key="2">
    <source>
        <dbReference type="EMBL" id="KMU73441.1"/>
    </source>
</evidence>
<dbReference type="STRING" id="454286.A0A0J8QLW2"/>
<organism evidence="2 3">
    <name type="scientific">Coccidioides immitis RMSCC 3703</name>
    <dbReference type="NCBI Taxonomy" id="454286"/>
    <lineage>
        <taxon>Eukaryota</taxon>
        <taxon>Fungi</taxon>
        <taxon>Dikarya</taxon>
        <taxon>Ascomycota</taxon>
        <taxon>Pezizomycotina</taxon>
        <taxon>Eurotiomycetes</taxon>
        <taxon>Eurotiomycetidae</taxon>
        <taxon>Onygenales</taxon>
        <taxon>Onygenaceae</taxon>
        <taxon>Coccidioides</taxon>
    </lineage>
</organism>
<feature type="compositionally biased region" description="Polar residues" evidence="1">
    <location>
        <begin position="62"/>
        <end position="79"/>
    </location>
</feature>
<feature type="compositionally biased region" description="Pro residues" evidence="1">
    <location>
        <begin position="43"/>
        <end position="52"/>
    </location>
</feature>
<gene>
    <name evidence="2" type="ORF">CISG_03576</name>
</gene>
<proteinExistence type="predicted"/>
<accession>A0A0J8QLW2</accession>
<sequence>MNRFPPKSSGPQPNAKSPLPQSSGQGRPADNQNSIAKWGTPSHLPPKPPPSEVPYDFDRMPRTSTVPSQAYTNNTSTLSKPAASKSGPLVAHQGIFWLWVTLHMSTHNVHRSASHGSWFMISSLRKDCFCKPWSSQMKLWGKNGGYD</sequence>